<accession>A0ABQ4BC54</accession>
<dbReference type="SMART" id="SM00346">
    <property type="entry name" value="HTH_ICLR"/>
    <property type="match status" value="1"/>
</dbReference>
<evidence type="ECO:0000256" key="3">
    <source>
        <dbReference type="ARBA" id="ARBA00023163"/>
    </source>
</evidence>
<evidence type="ECO:0000256" key="2">
    <source>
        <dbReference type="ARBA" id="ARBA00023125"/>
    </source>
</evidence>
<keyword evidence="3" id="KW-0804">Transcription</keyword>
<dbReference type="Proteomes" id="UP000624709">
    <property type="component" value="Unassembled WGS sequence"/>
</dbReference>
<organism evidence="6 7">
    <name type="scientific">Actinoplanes palleronii</name>
    <dbReference type="NCBI Taxonomy" id="113570"/>
    <lineage>
        <taxon>Bacteria</taxon>
        <taxon>Bacillati</taxon>
        <taxon>Actinomycetota</taxon>
        <taxon>Actinomycetes</taxon>
        <taxon>Micromonosporales</taxon>
        <taxon>Micromonosporaceae</taxon>
        <taxon>Actinoplanes</taxon>
    </lineage>
</organism>
<dbReference type="PROSITE" id="PS51077">
    <property type="entry name" value="HTH_ICLR"/>
    <property type="match status" value="1"/>
</dbReference>
<dbReference type="Pfam" id="PF09339">
    <property type="entry name" value="HTH_IclR"/>
    <property type="match status" value="1"/>
</dbReference>
<dbReference type="SUPFAM" id="SSF46785">
    <property type="entry name" value="Winged helix' DNA-binding domain"/>
    <property type="match status" value="1"/>
</dbReference>
<comment type="caution">
    <text evidence="6">The sequence shown here is derived from an EMBL/GenBank/DDBJ whole genome shotgun (WGS) entry which is preliminary data.</text>
</comment>
<protein>
    <submittedName>
        <fullName evidence="6">IclR family transcriptional regulator</fullName>
    </submittedName>
</protein>
<evidence type="ECO:0000259" key="4">
    <source>
        <dbReference type="PROSITE" id="PS51077"/>
    </source>
</evidence>
<dbReference type="Pfam" id="PF01614">
    <property type="entry name" value="IclR_C"/>
    <property type="match status" value="1"/>
</dbReference>
<dbReference type="InterPro" id="IPR050707">
    <property type="entry name" value="HTH_MetabolicPath_Reg"/>
</dbReference>
<sequence>MPGLIQSIERSSAVLRLLADGPGRLRVKQIADALDLPKSTAQSILRTLTHIGFAEQDPRTARYRLGRALLDLSSTGLDANELRAHTLNWADALASRSGEEVYVGALRAGPAGQGPELLVVHHVFRPDDSAQSMNTGRVLPAHATALGQVLLAYRVAAAEDVLAAGLMAYTRGTVTTRQALTRTLAATRAQGWALSVEEWQAGRAGIAAPVRTFGGLVVGAIGISGPVERLCDTRRQARPALVEHVVAAGRAISRDLSGPQP</sequence>
<dbReference type="RefSeq" id="WP_203826598.1">
    <property type="nucleotide sequence ID" value="NZ_BAAATY010000003.1"/>
</dbReference>
<gene>
    <name evidence="6" type="ORF">Apa02nite_043510</name>
</gene>
<evidence type="ECO:0000313" key="6">
    <source>
        <dbReference type="EMBL" id="GIE68243.1"/>
    </source>
</evidence>
<dbReference type="InterPro" id="IPR036388">
    <property type="entry name" value="WH-like_DNA-bd_sf"/>
</dbReference>
<dbReference type="SUPFAM" id="SSF55781">
    <property type="entry name" value="GAF domain-like"/>
    <property type="match status" value="1"/>
</dbReference>
<proteinExistence type="predicted"/>
<keyword evidence="2" id="KW-0238">DNA-binding</keyword>
<keyword evidence="1" id="KW-0805">Transcription regulation</keyword>
<dbReference type="InterPro" id="IPR029016">
    <property type="entry name" value="GAF-like_dom_sf"/>
</dbReference>
<feature type="domain" description="HTH iclR-type" evidence="4">
    <location>
        <begin position="5"/>
        <end position="67"/>
    </location>
</feature>
<name>A0ABQ4BC54_9ACTN</name>
<evidence type="ECO:0000313" key="7">
    <source>
        <dbReference type="Proteomes" id="UP000624709"/>
    </source>
</evidence>
<dbReference type="PANTHER" id="PTHR30136">
    <property type="entry name" value="HELIX-TURN-HELIX TRANSCRIPTIONAL REGULATOR, ICLR FAMILY"/>
    <property type="match status" value="1"/>
</dbReference>
<dbReference type="Gene3D" id="3.30.450.40">
    <property type="match status" value="1"/>
</dbReference>
<dbReference type="InterPro" id="IPR005471">
    <property type="entry name" value="Tscrpt_reg_IclR_N"/>
</dbReference>
<dbReference type="PANTHER" id="PTHR30136:SF24">
    <property type="entry name" value="HTH-TYPE TRANSCRIPTIONAL REPRESSOR ALLR"/>
    <property type="match status" value="1"/>
</dbReference>
<evidence type="ECO:0000259" key="5">
    <source>
        <dbReference type="PROSITE" id="PS51078"/>
    </source>
</evidence>
<dbReference type="InterPro" id="IPR014757">
    <property type="entry name" value="Tscrpt_reg_IclR_C"/>
</dbReference>
<reference evidence="6 7" key="1">
    <citation type="submission" date="2021-01" db="EMBL/GenBank/DDBJ databases">
        <title>Whole genome shotgun sequence of Actinoplanes palleronii NBRC 14916.</title>
        <authorList>
            <person name="Komaki H."/>
            <person name="Tamura T."/>
        </authorList>
    </citation>
    <scope>NUCLEOTIDE SEQUENCE [LARGE SCALE GENOMIC DNA]</scope>
    <source>
        <strain evidence="6 7">NBRC 14916</strain>
    </source>
</reference>
<dbReference type="Gene3D" id="1.10.10.10">
    <property type="entry name" value="Winged helix-like DNA-binding domain superfamily/Winged helix DNA-binding domain"/>
    <property type="match status" value="1"/>
</dbReference>
<dbReference type="PROSITE" id="PS51078">
    <property type="entry name" value="ICLR_ED"/>
    <property type="match status" value="1"/>
</dbReference>
<dbReference type="EMBL" id="BOMS01000057">
    <property type="protein sequence ID" value="GIE68243.1"/>
    <property type="molecule type" value="Genomic_DNA"/>
</dbReference>
<evidence type="ECO:0000256" key="1">
    <source>
        <dbReference type="ARBA" id="ARBA00023015"/>
    </source>
</evidence>
<feature type="domain" description="IclR-ED" evidence="5">
    <location>
        <begin position="68"/>
        <end position="258"/>
    </location>
</feature>
<dbReference type="InterPro" id="IPR036390">
    <property type="entry name" value="WH_DNA-bd_sf"/>
</dbReference>
<keyword evidence="7" id="KW-1185">Reference proteome</keyword>